<protein>
    <recommendedName>
        <fullName evidence="5">Secreted protein</fullName>
    </recommendedName>
</protein>
<accession>A0A8J3S631</accession>
<feature type="chain" id="PRO_5035220349" description="Secreted protein" evidence="2">
    <location>
        <begin position="27"/>
        <end position="188"/>
    </location>
</feature>
<evidence type="ECO:0000256" key="1">
    <source>
        <dbReference type="SAM" id="MobiDB-lite"/>
    </source>
</evidence>
<sequence length="188" mass="18855">MRIRILAAATVTAGALMATLTGAASAATPEPSPPADSPGKGKIISVICEAGGDRPTVTVRELTDAEAEKLAKRFKGKIEKAVPGEVVPEKAVPGEAGGADHAQPGEPPRRVKALEGKPPVVPPGAGERPEGLPEGAEKIRILQTPPGEPPTAGGHGEKSPEGIPATCAELSELAPAPVPDSDSGSAQD</sequence>
<evidence type="ECO:0008006" key="5">
    <source>
        <dbReference type="Google" id="ProtNLM"/>
    </source>
</evidence>
<feature type="region of interest" description="Disordered" evidence="1">
    <location>
        <begin position="85"/>
        <end position="188"/>
    </location>
</feature>
<evidence type="ECO:0000256" key="2">
    <source>
        <dbReference type="SAM" id="SignalP"/>
    </source>
</evidence>
<proteinExistence type="predicted"/>
<gene>
    <name evidence="3" type="ORF">Pro02_50150</name>
</gene>
<evidence type="ECO:0000313" key="4">
    <source>
        <dbReference type="Proteomes" id="UP000655044"/>
    </source>
</evidence>
<dbReference type="RefSeq" id="WP_189243147.1">
    <property type="nucleotide sequence ID" value="NZ_BMQP01000029.1"/>
</dbReference>
<reference evidence="3" key="1">
    <citation type="submission" date="2021-01" db="EMBL/GenBank/DDBJ databases">
        <title>Whole genome shotgun sequence of Planobispora rosea NBRC 15558.</title>
        <authorList>
            <person name="Komaki H."/>
            <person name="Tamura T."/>
        </authorList>
    </citation>
    <scope>NUCLEOTIDE SEQUENCE</scope>
    <source>
        <strain evidence="3">NBRC 15558</strain>
    </source>
</reference>
<feature type="signal peptide" evidence="2">
    <location>
        <begin position="1"/>
        <end position="26"/>
    </location>
</feature>
<dbReference type="Proteomes" id="UP000655044">
    <property type="component" value="Unassembled WGS sequence"/>
</dbReference>
<keyword evidence="2" id="KW-0732">Signal</keyword>
<dbReference type="EMBL" id="BOOI01000048">
    <property type="protein sequence ID" value="GIH86607.1"/>
    <property type="molecule type" value="Genomic_DNA"/>
</dbReference>
<feature type="compositionally biased region" description="Basic and acidic residues" evidence="1">
    <location>
        <begin position="127"/>
        <end position="140"/>
    </location>
</feature>
<comment type="caution">
    <text evidence="3">The sequence shown here is derived from an EMBL/GenBank/DDBJ whole genome shotgun (WGS) entry which is preliminary data.</text>
</comment>
<feature type="region of interest" description="Disordered" evidence="1">
    <location>
        <begin position="23"/>
        <end position="42"/>
    </location>
</feature>
<evidence type="ECO:0000313" key="3">
    <source>
        <dbReference type="EMBL" id="GIH86607.1"/>
    </source>
</evidence>
<dbReference type="AlphaFoldDB" id="A0A8J3S631"/>
<organism evidence="3 4">
    <name type="scientific">Planobispora rosea</name>
    <dbReference type="NCBI Taxonomy" id="35762"/>
    <lineage>
        <taxon>Bacteria</taxon>
        <taxon>Bacillati</taxon>
        <taxon>Actinomycetota</taxon>
        <taxon>Actinomycetes</taxon>
        <taxon>Streptosporangiales</taxon>
        <taxon>Streptosporangiaceae</taxon>
        <taxon>Planobispora</taxon>
    </lineage>
</organism>
<keyword evidence="4" id="KW-1185">Reference proteome</keyword>
<name>A0A8J3S631_PLARO</name>